<gene>
    <name evidence="1" type="ORF">CDL12_08784</name>
</gene>
<protein>
    <submittedName>
        <fullName evidence="1">Uncharacterized protein</fullName>
    </submittedName>
</protein>
<organism evidence="1 2">
    <name type="scientific">Handroanthus impetiginosus</name>
    <dbReference type="NCBI Taxonomy" id="429701"/>
    <lineage>
        <taxon>Eukaryota</taxon>
        <taxon>Viridiplantae</taxon>
        <taxon>Streptophyta</taxon>
        <taxon>Embryophyta</taxon>
        <taxon>Tracheophyta</taxon>
        <taxon>Spermatophyta</taxon>
        <taxon>Magnoliopsida</taxon>
        <taxon>eudicotyledons</taxon>
        <taxon>Gunneridae</taxon>
        <taxon>Pentapetalae</taxon>
        <taxon>asterids</taxon>
        <taxon>lamiids</taxon>
        <taxon>Lamiales</taxon>
        <taxon>Bignoniaceae</taxon>
        <taxon>Crescentiina</taxon>
        <taxon>Tabebuia alliance</taxon>
        <taxon>Handroanthus</taxon>
    </lineage>
</organism>
<comment type="caution">
    <text evidence="1">The sequence shown here is derived from an EMBL/GenBank/DDBJ whole genome shotgun (WGS) entry which is preliminary data.</text>
</comment>
<name>A0A2G9HM00_9LAMI</name>
<dbReference type="Proteomes" id="UP000231279">
    <property type="component" value="Unassembled WGS sequence"/>
</dbReference>
<accession>A0A2G9HM00</accession>
<evidence type="ECO:0000313" key="1">
    <source>
        <dbReference type="EMBL" id="PIN18545.1"/>
    </source>
</evidence>
<evidence type="ECO:0000313" key="2">
    <source>
        <dbReference type="Proteomes" id="UP000231279"/>
    </source>
</evidence>
<proteinExistence type="predicted"/>
<keyword evidence="2" id="KW-1185">Reference proteome</keyword>
<sequence length="86" mass="9895">MLKERVINDVSSAEHTWKAASTDGATVFPFRPLQIIHNLETKAKKKNSLRYLEPVPLFLAIKIQTSYDSFTSFNYSLKTQKRPLPQ</sequence>
<dbReference type="AlphaFoldDB" id="A0A2G9HM00"/>
<reference evidence="2" key="1">
    <citation type="journal article" date="2018" name="Gigascience">
        <title>Genome assembly of the Pink Ipe (Handroanthus impetiginosus, Bignoniaceae), a highly valued, ecologically keystone Neotropical timber forest tree.</title>
        <authorList>
            <person name="Silva-Junior O.B."/>
            <person name="Grattapaglia D."/>
            <person name="Novaes E."/>
            <person name="Collevatti R.G."/>
        </authorList>
    </citation>
    <scope>NUCLEOTIDE SEQUENCE [LARGE SCALE GENOMIC DNA]</scope>
    <source>
        <strain evidence="2">cv. UFG-1</strain>
    </source>
</reference>
<dbReference type="EMBL" id="NKXS01001445">
    <property type="protein sequence ID" value="PIN18545.1"/>
    <property type="molecule type" value="Genomic_DNA"/>
</dbReference>